<dbReference type="PROSITE" id="PS51471">
    <property type="entry name" value="FE2OG_OXY"/>
    <property type="match status" value="2"/>
</dbReference>
<dbReference type="InterPro" id="IPR026992">
    <property type="entry name" value="DIOX_N"/>
</dbReference>
<proteinExistence type="predicted"/>
<dbReference type="Gene3D" id="2.60.120.590">
    <property type="entry name" value="Alpha-ketoglutarate-dependent dioxygenase AlkB-like"/>
    <property type="match status" value="1"/>
</dbReference>
<dbReference type="Pfam" id="PF13532">
    <property type="entry name" value="2OG-FeII_Oxy_2"/>
    <property type="match status" value="1"/>
</dbReference>
<protein>
    <recommendedName>
        <fullName evidence="1">Fe2OG dioxygenase domain-containing protein</fullName>
    </recommendedName>
</protein>
<dbReference type="GO" id="GO:0070988">
    <property type="term" value="P:demethylation"/>
    <property type="evidence" value="ECO:0007669"/>
    <property type="project" value="InterPro"/>
</dbReference>
<dbReference type="Gene3D" id="2.60.120.330">
    <property type="entry name" value="B-lactam Antibiotic, Isopenicillin N Synthase, Chain"/>
    <property type="match status" value="1"/>
</dbReference>
<dbReference type="GO" id="GO:0032451">
    <property type="term" value="F:demethylase activity"/>
    <property type="evidence" value="ECO:0007669"/>
    <property type="project" value="TreeGrafter"/>
</dbReference>
<dbReference type="Pfam" id="PF03171">
    <property type="entry name" value="2OG-FeII_Oxy"/>
    <property type="match status" value="1"/>
</dbReference>
<feature type="domain" description="Fe2OG dioxygenase" evidence="1">
    <location>
        <begin position="405"/>
        <end position="507"/>
    </location>
</feature>
<dbReference type="SUPFAM" id="SSF51197">
    <property type="entry name" value="Clavaminate synthase-like"/>
    <property type="match status" value="2"/>
</dbReference>
<keyword evidence="3" id="KW-1185">Reference proteome</keyword>
<dbReference type="EMBL" id="JAAAXW010000057">
    <property type="protein sequence ID" value="KAF9546368.1"/>
    <property type="molecule type" value="Genomic_DNA"/>
</dbReference>
<dbReference type="InterPro" id="IPR005123">
    <property type="entry name" value="Oxoglu/Fe-dep_dioxygenase_dom"/>
</dbReference>
<comment type="caution">
    <text evidence="2">The sequence shown here is derived from an EMBL/GenBank/DDBJ whole genome shotgun (WGS) entry which is preliminary data.</text>
</comment>
<evidence type="ECO:0000313" key="3">
    <source>
        <dbReference type="Proteomes" id="UP000723463"/>
    </source>
</evidence>
<dbReference type="AlphaFoldDB" id="A0A9P6F9W8"/>
<dbReference type="Pfam" id="PF14226">
    <property type="entry name" value="DIOX_N"/>
    <property type="match status" value="1"/>
</dbReference>
<feature type="domain" description="Fe2OG dioxygenase" evidence="1">
    <location>
        <begin position="97"/>
        <end position="200"/>
    </location>
</feature>
<dbReference type="InterPro" id="IPR037151">
    <property type="entry name" value="AlkB-like_sf"/>
</dbReference>
<evidence type="ECO:0000259" key="1">
    <source>
        <dbReference type="PROSITE" id="PS51471"/>
    </source>
</evidence>
<gene>
    <name evidence="2" type="ORF">EC957_009857</name>
</gene>
<dbReference type="GO" id="GO:0016491">
    <property type="term" value="F:oxidoreductase activity"/>
    <property type="evidence" value="ECO:0007669"/>
    <property type="project" value="TreeGrafter"/>
</dbReference>
<dbReference type="PANTHER" id="PTHR12463:SF1">
    <property type="entry name" value="2-OXOGLUTARATE AND FE-DEPENDENT OXYGENASE FAMILY PROTEIN"/>
    <property type="match status" value="1"/>
</dbReference>
<dbReference type="InterPro" id="IPR027443">
    <property type="entry name" value="IPNS-like_sf"/>
</dbReference>
<dbReference type="PANTHER" id="PTHR12463">
    <property type="entry name" value="OXYGENASE-RELATED"/>
    <property type="match status" value="1"/>
</dbReference>
<accession>A0A9P6F9W8</accession>
<dbReference type="InterPro" id="IPR027450">
    <property type="entry name" value="AlkB-like"/>
</dbReference>
<reference evidence="2" key="1">
    <citation type="journal article" date="2020" name="Fungal Divers.">
        <title>Resolving the Mortierellaceae phylogeny through synthesis of multi-gene phylogenetics and phylogenomics.</title>
        <authorList>
            <person name="Vandepol N."/>
            <person name="Liber J."/>
            <person name="Desiro A."/>
            <person name="Na H."/>
            <person name="Kennedy M."/>
            <person name="Barry K."/>
            <person name="Grigoriev I.V."/>
            <person name="Miller A.N."/>
            <person name="O'Donnell K."/>
            <person name="Stajich J.E."/>
            <person name="Bonito G."/>
        </authorList>
    </citation>
    <scope>NUCLEOTIDE SEQUENCE</scope>
    <source>
        <strain evidence="2">NRRL 2591</strain>
    </source>
</reference>
<name>A0A9P6F9W8_9FUNG</name>
<dbReference type="Proteomes" id="UP000723463">
    <property type="component" value="Unassembled WGS sequence"/>
</dbReference>
<dbReference type="InterPro" id="IPR032857">
    <property type="entry name" value="ALKBH4"/>
</dbReference>
<dbReference type="InterPro" id="IPR044861">
    <property type="entry name" value="IPNS-like_FE2OG_OXY"/>
</dbReference>
<organism evidence="2 3">
    <name type="scientific">Mortierella hygrophila</name>
    <dbReference type="NCBI Taxonomy" id="979708"/>
    <lineage>
        <taxon>Eukaryota</taxon>
        <taxon>Fungi</taxon>
        <taxon>Fungi incertae sedis</taxon>
        <taxon>Mucoromycota</taxon>
        <taxon>Mortierellomycotina</taxon>
        <taxon>Mortierellomycetes</taxon>
        <taxon>Mortierellales</taxon>
        <taxon>Mortierellaceae</taxon>
        <taxon>Mortierella</taxon>
    </lineage>
</organism>
<evidence type="ECO:0000313" key="2">
    <source>
        <dbReference type="EMBL" id="KAF9546368.1"/>
    </source>
</evidence>
<sequence length="588" mass="65861">MEISPTSTLNNATLQGLQVIREFVSVDEEVQMIEQLDERNWAGRGIEPNPEMKRRHQHYGGTFSYRLRRVVGKMERLPSIFDFVTDRLLDRQIYKTSPNSIIVNEYEAGQGIMPHVDAPKLFGPTITALSLLSDCVMTFQHVKEPSLIFRVHLPRRSLVVMNESCRYDYKHSISKDLVETVDGIEIIRARRVSITYRDMLVDEQGQDGQEQSPLAVPTIDITALLNNSSAITEKQQVAVELLNAFTTYGVFYITSPSHPLFTTQNTNQVLDTAKRLFDLDAAEKTQIPKIQPGGFTRGYVPIGGESGSATKELKEGFSYGYEWPAEELKAKQADDSLNGLQGPNVWPAQASLDHLDQGHKDAFKGTLQEFYLYVCDIAKGLLKGISLALALPEDELSKYCTTSETISFMRLFHYLPYADQGHTAQIGSSAHTDWGFLTLILSPSKTVGLQLFHDNKWQDVPSRDNSLVINGGDYLSLLTGGKLISPLHRVVSNGQEERYSMCCFYYPDYDAKIPLLVQEEVRGQAASGNYSLLRDQRDEDANHDATSAVAKDGQDARSVATKLLNGDINFGDYIISKWTQVYRKGGAY</sequence>